<organism evidence="3 4">
    <name type="scientific">Sulfobacillus thermotolerans</name>
    <dbReference type="NCBI Taxonomy" id="338644"/>
    <lineage>
        <taxon>Bacteria</taxon>
        <taxon>Bacillati</taxon>
        <taxon>Bacillota</taxon>
        <taxon>Clostridia</taxon>
        <taxon>Eubacteriales</taxon>
        <taxon>Clostridiales Family XVII. Incertae Sedis</taxon>
        <taxon>Sulfobacillus</taxon>
    </lineage>
</organism>
<dbReference type="InterPro" id="IPR020568">
    <property type="entry name" value="Ribosomal_Su5_D2-typ_SF"/>
</dbReference>
<protein>
    <recommendedName>
        <fullName evidence="2">Impact N-terminal domain-containing protein</fullName>
    </recommendedName>
</protein>
<dbReference type="Pfam" id="PF01205">
    <property type="entry name" value="Impact_N"/>
    <property type="match status" value="1"/>
</dbReference>
<dbReference type="InterPro" id="IPR001498">
    <property type="entry name" value="Impact_N"/>
</dbReference>
<keyword evidence="4" id="KW-1185">Reference proteome</keyword>
<dbReference type="PANTHER" id="PTHR16301:SF20">
    <property type="entry name" value="IMPACT FAMILY MEMBER YIGZ"/>
    <property type="match status" value="1"/>
</dbReference>
<evidence type="ECO:0000313" key="3">
    <source>
        <dbReference type="EMBL" id="AUW94207.1"/>
    </source>
</evidence>
<dbReference type="InterPro" id="IPR036956">
    <property type="entry name" value="Impact_N_sf"/>
</dbReference>
<dbReference type="PANTHER" id="PTHR16301">
    <property type="entry name" value="IMPACT-RELATED"/>
    <property type="match status" value="1"/>
</dbReference>
<dbReference type="SUPFAM" id="SSF54211">
    <property type="entry name" value="Ribosomal protein S5 domain 2-like"/>
    <property type="match status" value="1"/>
</dbReference>
<sequence length="204" mass="22824">MLTVIQGIPVEKIIKQSRFISVAYHVRTHDEALSRLTSVQNQWPKATHYVWAYILDPGHERMTDDKEPQGTAGAPTLALLQKHHLIHTMLITVRYFGGTKLGTGGLVHAYQDAAKEALAQAKLGQEQEGIEIHLLVPYSQWEPLKKFMADNALNVSVDFSQTVGVQCALSETLWDQIHDTILYKIAPNSQVVATHRVPLVLPYP</sequence>
<evidence type="ECO:0000259" key="2">
    <source>
        <dbReference type="Pfam" id="PF01205"/>
    </source>
</evidence>
<evidence type="ECO:0000256" key="1">
    <source>
        <dbReference type="ARBA" id="ARBA00007665"/>
    </source>
</evidence>
<dbReference type="Proteomes" id="UP000325292">
    <property type="component" value="Chromosome"/>
</dbReference>
<name>A0ABM6RRZ6_9FIRM</name>
<accession>A0ABM6RRZ6</accession>
<feature type="domain" description="Impact N-terminal" evidence="2">
    <location>
        <begin position="15"/>
        <end position="118"/>
    </location>
</feature>
<reference evidence="3 4" key="1">
    <citation type="journal article" date="2019" name="Sci. Rep.">
        <title>Sulfobacillus thermotolerans: new insights into resistance and metabolic capacities of acidophilic chemolithotrophs.</title>
        <authorList>
            <person name="Panyushkina A.E."/>
            <person name="Babenko V.V."/>
            <person name="Nikitina A.S."/>
            <person name="Selezneva O.V."/>
            <person name="Tsaplina I.A."/>
            <person name="Letarova M.A."/>
            <person name="Kostryukova E.S."/>
            <person name="Letarov A.V."/>
        </authorList>
    </citation>
    <scope>NUCLEOTIDE SEQUENCE [LARGE SCALE GENOMIC DNA]</scope>
    <source>
        <strain evidence="3 4">Kr1</strain>
    </source>
</reference>
<comment type="similarity">
    <text evidence="1">Belongs to the IMPACT family.</text>
</comment>
<dbReference type="EMBL" id="CP019454">
    <property type="protein sequence ID" value="AUW94207.1"/>
    <property type="molecule type" value="Genomic_DNA"/>
</dbReference>
<evidence type="ECO:0000313" key="4">
    <source>
        <dbReference type="Proteomes" id="UP000325292"/>
    </source>
</evidence>
<gene>
    <name evidence="3" type="ORF">BXT84_09815</name>
</gene>
<dbReference type="InterPro" id="IPR023582">
    <property type="entry name" value="Impact"/>
</dbReference>
<dbReference type="Gene3D" id="3.30.230.30">
    <property type="entry name" value="Impact, N-terminal domain"/>
    <property type="match status" value="1"/>
</dbReference>
<proteinExistence type="inferred from homology"/>